<proteinExistence type="predicted"/>
<dbReference type="AlphaFoldDB" id="A0A917JBM9"/>
<keyword evidence="3" id="KW-1185">Reference proteome</keyword>
<sequence>MNLTKPNLPNKIALLILLLVVSYRQVAISQSLLATKLARQHAIVVNKPAPDFFEGALLGNGGMGVVVTTRPDAVVLYFGHNNVWDIRIAENHKQEIGTFKKVFEKISKIPTDLTNLTDDPWYREYNKLTSDNYSKPYPRPFPCGSLVLGFDRRKIRLLRHKLDISNGLCEVTLLDKRNRKLKLKLFIDLKKDNLLMSLYGEDGKLVNNVFDRINIIPDPSTPSEFPKYESRVNLAGGVLMFRQVLPSQEPATYTAQANHPNDKAFTLTAQLSTSLFKKSRKNWNGNMEEMAPLEGALPDNKPFEAVVALQNGLADNVHLQIEAPDRSLLQFNDLLKKNIALWNAYWNKSAVKLSDPFLERIWYRNLYFLNCAVHPEATCPGIFGNWSYNNIGTAWHGDYHMNYNTQQPLWVTFSSNHIEKNLAYVNLIEALMPVSQKWAKGYYELPGAYFPHSAYPVTMTMNPYPVPDWGWEVSETPWAVQGLWWHYLYSGDEGFLKTRAFAPMKAAVKFLNAYMHRPEARSVKRWKDDKYHVFPTIPPELYGLQPGFRFNYDCTVDLSLIKFVFNAYTKAVYILNYEKQESDLVKEVNDVLAHLPEYATTQSEENGKILVSVPGENDKVVYNVPNALFPVFPGEDIALMNDSKGMELLNNTFRNQQNEGGNNLVMMNLQSARLGKLDLEQFKNQVLYCLMPNGTATDMVTQTNGRYSDGSDFTYMSRMGIWVENFALPAVINECLMQSYSGTIRLFPNWPQNAAFSTLRAAGAFLVSASQKNGVVQALTIESEKGQDLNLVNPWKNRAVKVKSQYGEKVLKGNIIRLKTKSGEKLTIVQNR</sequence>
<evidence type="ECO:0000313" key="3">
    <source>
        <dbReference type="Proteomes" id="UP000662074"/>
    </source>
</evidence>
<comment type="caution">
    <text evidence="2">The sequence shown here is derived from an EMBL/GenBank/DDBJ whole genome shotgun (WGS) entry which is preliminary data.</text>
</comment>
<gene>
    <name evidence="2" type="ORF">GCM10011425_34580</name>
</gene>
<organism evidence="2 3">
    <name type="scientific">Mucilaginibacter galii</name>
    <dbReference type="NCBI Taxonomy" id="2005073"/>
    <lineage>
        <taxon>Bacteria</taxon>
        <taxon>Pseudomonadati</taxon>
        <taxon>Bacteroidota</taxon>
        <taxon>Sphingobacteriia</taxon>
        <taxon>Sphingobacteriales</taxon>
        <taxon>Sphingobacteriaceae</taxon>
        <taxon>Mucilaginibacter</taxon>
    </lineage>
</organism>
<protein>
    <recommendedName>
        <fullName evidence="1">Glycosyl hydrolase family 95 catalytic domain-containing protein</fullName>
    </recommendedName>
</protein>
<reference evidence="2" key="1">
    <citation type="journal article" date="2014" name="Int. J. Syst. Evol. Microbiol.">
        <title>Complete genome sequence of Corynebacterium casei LMG S-19264T (=DSM 44701T), isolated from a smear-ripened cheese.</title>
        <authorList>
            <consortium name="US DOE Joint Genome Institute (JGI-PGF)"/>
            <person name="Walter F."/>
            <person name="Albersmeier A."/>
            <person name="Kalinowski J."/>
            <person name="Ruckert C."/>
        </authorList>
    </citation>
    <scope>NUCLEOTIDE SEQUENCE</scope>
    <source>
        <strain evidence="2">CCM 8711</strain>
    </source>
</reference>
<dbReference type="PANTHER" id="PTHR31084">
    <property type="entry name" value="ALPHA-L-FUCOSIDASE 2"/>
    <property type="match status" value="1"/>
</dbReference>
<feature type="domain" description="Glycosyl hydrolase family 95 catalytic" evidence="1">
    <location>
        <begin position="351"/>
        <end position="676"/>
    </location>
</feature>
<dbReference type="GO" id="GO:0004560">
    <property type="term" value="F:alpha-L-fucosidase activity"/>
    <property type="evidence" value="ECO:0007669"/>
    <property type="project" value="TreeGrafter"/>
</dbReference>
<name>A0A917JBM9_9SPHI</name>
<accession>A0A917JBM9</accession>
<dbReference type="PANTHER" id="PTHR31084:SF19">
    <property type="entry name" value="GLYCOSYL HYDROLASE FAMILY 95 N-TERMINAL DOMAIN-CONTAINING PROTEIN"/>
    <property type="match status" value="1"/>
</dbReference>
<dbReference type="RefSeq" id="WP_188418357.1">
    <property type="nucleotide sequence ID" value="NZ_BMDO01000011.1"/>
</dbReference>
<dbReference type="EMBL" id="BMDO01000011">
    <property type="protein sequence ID" value="GGI52246.1"/>
    <property type="molecule type" value="Genomic_DNA"/>
</dbReference>
<dbReference type="Gene3D" id="1.50.10.10">
    <property type="match status" value="1"/>
</dbReference>
<dbReference type="SUPFAM" id="SSF48208">
    <property type="entry name" value="Six-hairpin glycosidases"/>
    <property type="match status" value="1"/>
</dbReference>
<dbReference type="InterPro" id="IPR054363">
    <property type="entry name" value="GH95_cat"/>
</dbReference>
<reference evidence="2" key="2">
    <citation type="submission" date="2020-09" db="EMBL/GenBank/DDBJ databases">
        <authorList>
            <person name="Sun Q."/>
            <person name="Sedlacek I."/>
        </authorList>
    </citation>
    <scope>NUCLEOTIDE SEQUENCE</scope>
    <source>
        <strain evidence="2">CCM 8711</strain>
    </source>
</reference>
<dbReference type="InterPro" id="IPR012341">
    <property type="entry name" value="6hp_glycosidase-like_sf"/>
</dbReference>
<dbReference type="InterPro" id="IPR008928">
    <property type="entry name" value="6-hairpin_glycosidase_sf"/>
</dbReference>
<dbReference type="GO" id="GO:0005975">
    <property type="term" value="P:carbohydrate metabolic process"/>
    <property type="evidence" value="ECO:0007669"/>
    <property type="project" value="InterPro"/>
</dbReference>
<dbReference type="Proteomes" id="UP000662074">
    <property type="component" value="Unassembled WGS sequence"/>
</dbReference>
<evidence type="ECO:0000259" key="1">
    <source>
        <dbReference type="Pfam" id="PF22124"/>
    </source>
</evidence>
<dbReference type="Pfam" id="PF22124">
    <property type="entry name" value="Glyco_hydro_95_cat"/>
    <property type="match status" value="1"/>
</dbReference>
<evidence type="ECO:0000313" key="2">
    <source>
        <dbReference type="EMBL" id="GGI52246.1"/>
    </source>
</evidence>